<evidence type="ECO:0000313" key="5">
    <source>
        <dbReference type="EMBL" id="QDT10316.1"/>
    </source>
</evidence>
<dbReference type="InterPro" id="IPR018060">
    <property type="entry name" value="HTH_AraC"/>
</dbReference>
<dbReference type="InterPro" id="IPR050204">
    <property type="entry name" value="AraC_XylS_family_regulators"/>
</dbReference>
<dbReference type="SMART" id="SM00342">
    <property type="entry name" value="HTH_ARAC"/>
    <property type="match status" value="1"/>
</dbReference>
<dbReference type="AlphaFoldDB" id="A0A517NT69"/>
<dbReference type="InterPro" id="IPR009057">
    <property type="entry name" value="Homeodomain-like_sf"/>
</dbReference>
<proteinExistence type="predicted"/>
<protein>
    <submittedName>
        <fullName evidence="5">HTH-type transcriptional regulator YesS</fullName>
    </submittedName>
</protein>
<accession>A0A517NT69</accession>
<dbReference type="InterPro" id="IPR037923">
    <property type="entry name" value="HTH-like"/>
</dbReference>
<dbReference type="PRINTS" id="PR00032">
    <property type="entry name" value="HTHARAC"/>
</dbReference>
<dbReference type="PANTHER" id="PTHR46796">
    <property type="entry name" value="HTH-TYPE TRANSCRIPTIONAL ACTIVATOR RHAS-RELATED"/>
    <property type="match status" value="1"/>
</dbReference>
<evidence type="ECO:0000259" key="4">
    <source>
        <dbReference type="PROSITE" id="PS01124"/>
    </source>
</evidence>
<dbReference type="InterPro" id="IPR014710">
    <property type="entry name" value="RmlC-like_jellyroll"/>
</dbReference>
<dbReference type="SUPFAM" id="SSF46689">
    <property type="entry name" value="Homeodomain-like"/>
    <property type="match status" value="2"/>
</dbReference>
<dbReference type="GO" id="GO:0043565">
    <property type="term" value="F:sequence-specific DNA binding"/>
    <property type="evidence" value="ECO:0007669"/>
    <property type="project" value="InterPro"/>
</dbReference>
<dbReference type="SUPFAM" id="SSF51215">
    <property type="entry name" value="Regulatory protein AraC"/>
    <property type="match status" value="1"/>
</dbReference>
<name>A0A517NT69_9BACT</name>
<dbReference type="InterPro" id="IPR003313">
    <property type="entry name" value="AraC-bd"/>
</dbReference>
<keyword evidence="1" id="KW-0805">Transcription regulation</keyword>
<reference evidence="5 6" key="1">
    <citation type="submission" date="2019-02" db="EMBL/GenBank/DDBJ databases">
        <title>Deep-cultivation of Planctomycetes and their phenomic and genomic characterization uncovers novel biology.</title>
        <authorList>
            <person name="Wiegand S."/>
            <person name="Jogler M."/>
            <person name="Boedeker C."/>
            <person name="Pinto D."/>
            <person name="Vollmers J."/>
            <person name="Rivas-Marin E."/>
            <person name="Kohn T."/>
            <person name="Peeters S.H."/>
            <person name="Heuer A."/>
            <person name="Rast P."/>
            <person name="Oberbeckmann S."/>
            <person name="Bunk B."/>
            <person name="Jeske O."/>
            <person name="Meyerdierks A."/>
            <person name="Storesund J.E."/>
            <person name="Kallscheuer N."/>
            <person name="Luecker S."/>
            <person name="Lage O.M."/>
            <person name="Pohl T."/>
            <person name="Merkel B.J."/>
            <person name="Hornburger P."/>
            <person name="Mueller R.-W."/>
            <person name="Bruemmer F."/>
            <person name="Labrenz M."/>
            <person name="Spormann A.M."/>
            <person name="Op den Camp H."/>
            <person name="Overmann J."/>
            <person name="Amann R."/>
            <person name="Jetten M.S.M."/>
            <person name="Mascher T."/>
            <person name="Medema M.H."/>
            <person name="Devos D.P."/>
            <person name="Kaster A.-K."/>
            <person name="Ovreas L."/>
            <person name="Rohde M."/>
            <person name="Galperin M.Y."/>
            <person name="Jogler C."/>
        </authorList>
    </citation>
    <scope>NUCLEOTIDE SEQUENCE [LARGE SCALE GENOMIC DNA]</scope>
    <source>
        <strain evidence="5 6">K23_9</strain>
    </source>
</reference>
<evidence type="ECO:0000256" key="2">
    <source>
        <dbReference type="ARBA" id="ARBA00023125"/>
    </source>
</evidence>
<keyword evidence="6" id="KW-1185">Reference proteome</keyword>
<dbReference type="Proteomes" id="UP000319817">
    <property type="component" value="Chromosome"/>
</dbReference>
<keyword evidence="2" id="KW-0238">DNA-binding</keyword>
<dbReference type="InterPro" id="IPR020449">
    <property type="entry name" value="Tscrpt_reg_AraC-type_HTH"/>
</dbReference>
<dbReference type="EMBL" id="CP036526">
    <property type="protein sequence ID" value="QDT10316.1"/>
    <property type="molecule type" value="Genomic_DNA"/>
</dbReference>
<keyword evidence="3" id="KW-0804">Transcription</keyword>
<feature type="domain" description="HTH araC/xylS-type" evidence="4">
    <location>
        <begin position="183"/>
        <end position="281"/>
    </location>
</feature>
<dbReference type="GO" id="GO:0003700">
    <property type="term" value="F:DNA-binding transcription factor activity"/>
    <property type="evidence" value="ECO:0007669"/>
    <property type="project" value="InterPro"/>
</dbReference>
<evidence type="ECO:0000256" key="1">
    <source>
        <dbReference type="ARBA" id="ARBA00023015"/>
    </source>
</evidence>
<organism evidence="5 6">
    <name type="scientific">Stieleria marina</name>
    <dbReference type="NCBI Taxonomy" id="1930275"/>
    <lineage>
        <taxon>Bacteria</taxon>
        <taxon>Pseudomonadati</taxon>
        <taxon>Planctomycetota</taxon>
        <taxon>Planctomycetia</taxon>
        <taxon>Pirellulales</taxon>
        <taxon>Pirellulaceae</taxon>
        <taxon>Stieleria</taxon>
    </lineage>
</organism>
<dbReference type="Pfam" id="PF02311">
    <property type="entry name" value="AraC_binding"/>
    <property type="match status" value="1"/>
</dbReference>
<sequence>MSDELTDYALSERLPPWGVLVLESHHSPRFTMDWRTHAFVKVVYVLSGEGAFCFSDHQSSFSTADVVVVPPGTANRIEDAPGSASSLYICCLSTSLFHFDDQLVDRFQKQTIRGDGHLANRVASLMRRMVHTQQSNESHCALSMVSDALQLSQRIFASRSFSHSRSARSIVNEESESDRPRMEQYIDSLRTDFFEATTIDAAAESVGMSRRAFTKRFTEMTGKSWLVYVRELAVQHAKQRLGNTNVPIASIAFECGFNDLSTFYRQFKRHVGESPAAYRKG</sequence>
<dbReference type="Gene3D" id="1.10.10.60">
    <property type="entry name" value="Homeodomain-like"/>
    <property type="match status" value="2"/>
</dbReference>
<evidence type="ECO:0000313" key="6">
    <source>
        <dbReference type="Proteomes" id="UP000319817"/>
    </source>
</evidence>
<dbReference type="Pfam" id="PF12833">
    <property type="entry name" value="HTH_18"/>
    <property type="match status" value="1"/>
</dbReference>
<evidence type="ECO:0000256" key="3">
    <source>
        <dbReference type="ARBA" id="ARBA00023163"/>
    </source>
</evidence>
<dbReference type="PROSITE" id="PS01124">
    <property type="entry name" value="HTH_ARAC_FAMILY_2"/>
    <property type="match status" value="1"/>
</dbReference>
<dbReference type="OrthoDB" id="9778008at2"/>
<dbReference type="RefSeq" id="WP_145417816.1">
    <property type="nucleotide sequence ID" value="NZ_CP036526.1"/>
</dbReference>
<gene>
    <name evidence="5" type="primary">yesS</name>
    <name evidence="5" type="ORF">K239x_22720</name>
</gene>
<dbReference type="Gene3D" id="2.60.120.10">
    <property type="entry name" value="Jelly Rolls"/>
    <property type="match status" value="1"/>
</dbReference>